<accession>A0A0H5C6B2</accession>
<dbReference type="EMBL" id="CDQK01000004">
    <property type="protein sequence ID" value="CEP23382.1"/>
    <property type="molecule type" value="Genomic_DNA"/>
</dbReference>
<organism evidence="1 2">
    <name type="scientific">Cyberlindnera jadinii (strain ATCC 18201 / CBS 1600 / BCRC 20928 / JCM 3617 / NBRC 0987 / NRRL Y-1542)</name>
    <name type="common">Torula yeast</name>
    <name type="synonym">Candida utilis</name>
    <dbReference type="NCBI Taxonomy" id="983966"/>
    <lineage>
        <taxon>Eukaryota</taxon>
        <taxon>Fungi</taxon>
        <taxon>Dikarya</taxon>
        <taxon>Ascomycota</taxon>
        <taxon>Saccharomycotina</taxon>
        <taxon>Saccharomycetes</taxon>
        <taxon>Phaffomycetales</taxon>
        <taxon>Phaffomycetaceae</taxon>
        <taxon>Cyberlindnera</taxon>
    </lineage>
</organism>
<dbReference type="AlphaFoldDB" id="A0A0H5C6B2"/>
<dbReference type="InterPro" id="IPR043138">
    <property type="entry name" value="GGT_lsub"/>
</dbReference>
<dbReference type="InterPro" id="IPR043137">
    <property type="entry name" value="GGT_ssub_C"/>
</dbReference>
<protein>
    <recommendedName>
        <fullName evidence="3">Gamma-glutamyltranspeptidase</fullName>
    </recommendedName>
</protein>
<reference evidence="2" key="1">
    <citation type="journal article" date="2015" name="J. Biotechnol.">
        <title>The structure of the Cyberlindnera jadinii genome and its relation to Candida utilis analyzed by the occurrence of single nucleotide polymorphisms.</title>
        <authorList>
            <person name="Rupp O."/>
            <person name="Brinkrolf K."/>
            <person name="Buerth C."/>
            <person name="Kunigo M."/>
            <person name="Schneider J."/>
            <person name="Jaenicke S."/>
            <person name="Goesmann A."/>
            <person name="Puehler A."/>
            <person name="Jaeger K.-E."/>
            <person name="Ernst J.F."/>
        </authorList>
    </citation>
    <scope>NUCLEOTIDE SEQUENCE [LARGE SCALE GENOMIC DNA]</scope>
    <source>
        <strain evidence="2">ATCC 18201 / CBS 1600 / BCRC 20928 / JCM 3617 / NBRC 0987 / NRRL Y-1542</strain>
    </source>
</reference>
<dbReference type="Proteomes" id="UP000038830">
    <property type="component" value="Unassembled WGS sequence"/>
</dbReference>
<name>A0A0H5C6B2_CYBJN</name>
<dbReference type="Pfam" id="PF01019">
    <property type="entry name" value="G_glu_transpept"/>
    <property type="match status" value="1"/>
</dbReference>
<dbReference type="PANTHER" id="PTHR43881">
    <property type="entry name" value="GAMMA-GLUTAMYLTRANSPEPTIDASE (AFU_ORTHOLOGUE AFUA_4G13580)"/>
    <property type="match status" value="1"/>
</dbReference>
<proteinExistence type="predicted"/>
<evidence type="ECO:0008006" key="3">
    <source>
        <dbReference type="Google" id="ProtNLM"/>
    </source>
</evidence>
<dbReference type="PANTHER" id="PTHR43881:SF1">
    <property type="entry name" value="GAMMA-GLUTAMYLTRANSPEPTIDASE (AFU_ORTHOLOGUE AFUA_4G13580)"/>
    <property type="match status" value="1"/>
</dbReference>
<dbReference type="InterPro" id="IPR052896">
    <property type="entry name" value="GGT-like_enzyme"/>
</dbReference>
<dbReference type="SUPFAM" id="SSF56235">
    <property type="entry name" value="N-terminal nucleophile aminohydrolases (Ntn hydrolases)"/>
    <property type="match status" value="1"/>
</dbReference>
<dbReference type="PRINTS" id="PR01210">
    <property type="entry name" value="GGTRANSPTASE"/>
</dbReference>
<dbReference type="Gene3D" id="3.60.20.40">
    <property type="match status" value="1"/>
</dbReference>
<sequence>MPLTFQSRRSTVYSTKGIVSSTQPLANAAGVRILEKGGNAIDAAVAVSAALCITETASTDLGGDAFILFYDNKSKKVHGLNGCGRSASEISLDLINSKYPDHVENNRLKVSSPLTVNVPGAVAAWENAISTWGSGKVTFAEVLQPAIELAENGYPISEISASLYKESEETLKKVNSVKGNDFLNEQLSTFLPNEGLKAPKAGQLMKNKRWAETLKLIAENGSEAFYEGPIAESIVKEVQSRGGLLKLEDLAAHSSTQVFPLYFEFLGKKLWEIPPNGSGIIAQLTLGLIKALDSKGDVKLSELNHNSVEYLHLIIESLKLAFKDSEEYVHDQFHVSKNFKLANSPISLQEQLLTSPYFAERSKFFNKDKVLDNTTLKVGTLPNESFKSDTVYFSVTDSDGNAASFINSVFHNFGSGILVEDRGFFLQNRGANFSLQPDSKNVIAGSKRPYHTIIPAMITTPLADGTDDLYASYGIQGGFNQPQAHVQVYLNLLLFGMTPQEALDAPRISLAPHPKYSSTDTGLGAQGPVSTSVTLVNVESGIDADVIDGLRKLGHDIRVVEGDAGKVFGRGQIIRKEPGEQLVYAAGSDPRGDGASVPLL</sequence>
<dbReference type="Gene3D" id="1.10.246.130">
    <property type="match status" value="1"/>
</dbReference>
<evidence type="ECO:0000313" key="1">
    <source>
        <dbReference type="EMBL" id="CEP23382.1"/>
    </source>
</evidence>
<dbReference type="InterPro" id="IPR029055">
    <property type="entry name" value="Ntn_hydrolases_N"/>
</dbReference>
<gene>
    <name evidence="1" type="ORF">BN1211_3963</name>
</gene>
<evidence type="ECO:0000313" key="2">
    <source>
        <dbReference type="Proteomes" id="UP000038830"/>
    </source>
</evidence>